<keyword evidence="2" id="KW-1185">Reference proteome</keyword>
<sequence length="482" mass="56618">MLVKKAKNTNLKKQMDFEMTMLGFYDIKIKQEKEEVLNIEQIQSVFPIICNHIKSIDASYACISMYALKCILKITSQIDKDASQSFYAFVMQPDFLLFLLQKIQADTVHPFFLKNALKIIKLIIVFFPPIIDHLLQCNFKDILFSILPNKYAAKCIISMIEYNEIFKVSLIQSNFYKNIFQMIANLPQMYSDLFSYYENSYMEILLQLQPYIHFDDSDYETFFTFFLRNFAPKTSLQAKAQLSYITFLLQSQDPELMIRFFHHPKKIIEKLLFNFKYPAYGNVRKEVLQYFERIIQTSDQFASYFATPQMATLISEMLIEDKTIVQVSHFLYTICLSSLENCQNIMTEELFSDLNFCFSNELFDTQYSILIIYILLLKYPRNSTFFPFFSDSKLIDPQSLFEFCDIIIQSQLDGKFEVLSLYNLLVDYMPTSNNNEFLNLALRHITTEDFIDLLNECINSGESDFANASKVVLEKIENLIDV</sequence>
<evidence type="ECO:0000313" key="1">
    <source>
        <dbReference type="EMBL" id="KAK8878208.1"/>
    </source>
</evidence>
<evidence type="ECO:0000313" key="2">
    <source>
        <dbReference type="Proteomes" id="UP001470230"/>
    </source>
</evidence>
<reference evidence="1 2" key="1">
    <citation type="submission" date="2024-04" db="EMBL/GenBank/DDBJ databases">
        <title>Tritrichomonas musculus Genome.</title>
        <authorList>
            <person name="Alves-Ferreira E."/>
            <person name="Grigg M."/>
            <person name="Lorenzi H."/>
            <person name="Galac M."/>
        </authorList>
    </citation>
    <scope>NUCLEOTIDE SEQUENCE [LARGE SCALE GENOMIC DNA]</scope>
    <source>
        <strain evidence="1 2">EAF2021</strain>
    </source>
</reference>
<protein>
    <submittedName>
        <fullName evidence="1">Uncharacterized protein</fullName>
    </submittedName>
</protein>
<dbReference type="InterPro" id="IPR016024">
    <property type="entry name" value="ARM-type_fold"/>
</dbReference>
<comment type="caution">
    <text evidence="1">The sequence shown here is derived from an EMBL/GenBank/DDBJ whole genome shotgun (WGS) entry which is preliminary data.</text>
</comment>
<dbReference type="Proteomes" id="UP001470230">
    <property type="component" value="Unassembled WGS sequence"/>
</dbReference>
<organism evidence="1 2">
    <name type="scientific">Tritrichomonas musculus</name>
    <dbReference type="NCBI Taxonomy" id="1915356"/>
    <lineage>
        <taxon>Eukaryota</taxon>
        <taxon>Metamonada</taxon>
        <taxon>Parabasalia</taxon>
        <taxon>Tritrichomonadida</taxon>
        <taxon>Tritrichomonadidae</taxon>
        <taxon>Tritrichomonas</taxon>
    </lineage>
</organism>
<dbReference type="SUPFAM" id="SSF48371">
    <property type="entry name" value="ARM repeat"/>
    <property type="match status" value="1"/>
</dbReference>
<accession>A0ABR2JKW6</accession>
<name>A0ABR2JKW6_9EUKA</name>
<dbReference type="EMBL" id="JAPFFF010000011">
    <property type="protein sequence ID" value="KAK8878208.1"/>
    <property type="molecule type" value="Genomic_DNA"/>
</dbReference>
<proteinExistence type="predicted"/>
<gene>
    <name evidence="1" type="ORF">M9Y10_004973</name>
</gene>